<dbReference type="PROSITE" id="PS00678">
    <property type="entry name" value="WD_REPEATS_1"/>
    <property type="match status" value="1"/>
</dbReference>
<dbReference type="InterPro" id="IPR031352">
    <property type="entry name" value="SesA"/>
</dbReference>
<evidence type="ECO:0000259" key="4">
    <source>
        <dbReference type="PROSITE" id="PS50837"/>
    </source>
</evidence>
<keyword evidence="2" id="KW-0677">Repeat</keyword>
<dbReference type="SMART" id="SM00320">
    <property type="entry name" value="WD40"/>
    <property type="match status" value="6"/>
</dbReference>
<dbReference type="Pfam" id="PF17107">
    <property type="entry name" value="SesA"/>
    <property type="match status" value="1"/>
</dbReference>
<feature type="repeat" description="WD" evidence="3">
    <location>
        <begin position="985"/>
        <end position="1026"/>
    </location>
</feature>
<dbReference type="PROSITE" id="PS50837">
    <property type="entry name" value="NACHT"/>
    <property type="match status" value="1"/>
</dbReference>
<dbReference type="Pfam" id="PF24883">
    <property type="entry name" value="NPHP3_N"/>
    <property type="match status" value="1"/>
</dbReference>
<dbReference type="PROSITE" id="PS50294">
    <property type="entry name" value="WD_REPEATS_REGION"/>
    <property type="match status" value="5"/>
</dbReference>
<dbReference type="KEGG" id="psco:LY89DRAFT_649578"/>
<feature type="repeat" description="WD" evidence="3">
    <location>
        <begin position="901"/>
        <end position="942"/>
    </location>
</feature>
<dbReference type="AlphaFoldDB" id="A0A194X474"/>
<feature type="repeat" description="WD" evidence="3">
    <location>
        <begin position="859"/>
        <end position="900"/>
    </location>
</feature>
<keyword evidence="6" id="KW-1185">Reference proteome</keyword>
<dbReference type="Pfam" id="PF00400">
    <property type="entry name" value="WD40"/>
    <property type="match status" value="6"/>
</dbReference>
<dbReference type="InterPro" id="IPR020472">
    <property type="entry name" value="WD40_PAC1"/>
</dbReference>
<protein>
    <recommendedName>
        <fullName evidence="4">NACHT domain-containing protein</fullName>
    </recommendedName>
</protein>
<dbReference type="GeneID" id="28821795"/>
<dbReference type="InterPro" id="IPR015943">
    <property type="entry name" value="WD40/YVTN_repeat-like_dom_sf"/>
</dbReference>
<dbReference type="InterPro" id="IPR056884">
    <property type="entry name" value="NPHP3-like_N"/>
</dbReference>
<evidence type="ECO:0000256" key="1">
    <source>
        <dbReference type="ARBA" id="ARBA00022574"/>
    </source>
</evidence>
<dbReference type="PANTHER" id="PTHR19848">
    <property type="entry name" value="WD40 REPEAT PROTEIN"/>
    <property type="match status" value="1"/>
</dbReference>
<evidence type="ECO:0000313" key="5">
    <source>
        <dbReference type="EMBL" id="KUJ14976.1"/>
    </source>
</evidence>
<dbReference type="PROSITE" id="PS50082">
    <property type="entry name" value="WD_REPEATS_2"/>
    <property type="match status" value="5"/>
</dbReference>
<evidence type="ECO:0000256" key="3">
    <source>
        <dbReference type="PROSITE-ProRule" id="PRU00221"/>
    </source>
</evidence>
<dbReference type="Proteomes" id="UP000070700">
    <property type="component" value="Unassembled WGS sequence"/>
</dbReference>
<dbReference type="InterPro" id="IPR001680">
    <property type="entry name" value="WD40_rpt"/>
</dbReference>
<proteinExistence type="predicted"/>
<dbReference type="InterPro" id="IPR007111">
    <property type="entry name" value="NACHT_NTPase"/>
</dbReference>
<feature type="repeat" description="WD" evidence="3">
    <location>
        <begin position="943"/>
        <end position="984"/>
    </location>
</feature>
<dbReference type="PRINTS" id="PR00320">
    <property type="entry name" value="GPROTEINBRPT"/>
</dbReference>
<dbReference type="STRING" id="149040.A0A194X474"/>
<dbReference type="OrthoDB" id="538223at2759"/>
<dbReference type="InterPro" id="IPR036322">
    <property type="entry name" value="WD40_repeat_dom_sf"/>
</dbReference>
<dbReference type="PANTHER" id="PTHR19848:SF8">
    <property type="entry name" value="F-BOX AND WD REPEAT DOMAIN CONTAINING 7"/>
    <property type="match status" value="1"/>
</dbReference>
<dbReference type="InterPro" id="IPR027417">
    <property type="entry name" value="P-loop_NTPase"/>
</dbReference>
<dbReference type="InParanoid" id="A0A194X474"/>
<dbReference type="CDD" id="cd00200">
    <property type="entry name" value="WD40"/>
    <property type="match status" value="1"/>
</dbReference>
<organism evidence="5 6">
    <name type="scientific">Mollisia scopiformis</name>
    <name type="common">Conifer needle endophyte fungus</name>
    <name type="synonym">Phialocephala scopiformis</name>
    <dbReference type="NCBI Taxonomy" id="149040"/>
    <lineage>
        <taxon>Eukaryota</taxon>
        <taxon>Fungi</taxon>
        <taxon>Dikarya</taxon>
        <taxon>Ascomycota</taxon>
        <taxon>Pezizomycotina</taxon>
        <taxon>Leotiomycetes</taxon>
        <taxon>Helotiales</taxon>
        <taxon>Mollisiaceae</taxon>
        <taxon>Mollisia</taxon>
    </lineage>
</organism>
<sequence>MTGVVEAGTVISLISGVISIIEATKTVYDAAKNAKGQPEAFRQVAARLPLVNEILHSAKERTETLDESARDALKPILESCKAKAENLENLFQRVVRKDDDKWYDRYKKAVGTLVKGGRVEHLMEEILKDVQVIACERLTGTATDTQMKELEEAIKEMNEMPPSLPDEAGSFIQTHSGSGDNIGHTGPGTMNLHKGSGDLYHNVISGGATFGSNPSQQVINNYIVPHNSSQQTDSQTRKYLKDLSTTDPLEDKTRIEQTKGGLLEDSYRWILEHSDFQQWRDDKQSRLLWIKGDPGKGKTMLLCGIVNEVSPLTKLKDEEAITLLSYFFCQATDKRINNATAVLRGLIYLLVNQQPSLVSHVQKKYDHGVERPFEGVNGWVALSTVFENILQDPSLKTTYLVIDALDECETDLPQLLKLVAESTSTFPRVKWIVSSRNKPDIEARLRLNNAQMILSLELNSEHVSRAVELFIDHKVSKLPLIMDDSALQKTVRGQLYTKAGGTFLWAALALKELEPVESWDVLDVLQEMPPELEPLYDRMLRQVQQLQRKDPEFCRLVLSAMTLAYRPLHLLEVGALSGLPGQISTNLDNIMRVVNKCGSFLTIRENRTYFVHQSAKDFLLGKAFDKVFPSGKSEVNYTMFSRSRDIMSSTLRRDIYGLHAPGFPIGSVKPPNPDPLSAARYSCVYWVDHLCDMKTGHDRIDLGNNGVVYIFLKEHFLHWMEALSLLRSTSVGILAMNKLKSFLTSQLFDLVQDAYRFILFNRWIIENYPLQIYASALVFSPTYCLIRELFKDDEPGWIITKPITESNWSACLQILEGHISPPSAVTSVVFSTDGTRLASASDKTVRLWSATTGTKLQTLWGHTTTVTSIAFSADGTRLASASNDNTVWLWNTITGKWLQTLKGHPDGSTLVAFSTDDTRFASAFNDDTIRLWDITTGEWLQILEGHIAEITSIAFSTDNIRLASASNDKTVRLWNATTGEWLQILKGHTAEVISIAFSTDSTQLVSASKDKTVRLWDALTGEQLQTLEGHTSGVISVAFSPDGTRLASASWDKTVRLWDAITKEYLQTIEGDTILSLTFESPCLNTEAVYSYRLQENNSWIAWNNDNILWLPPDYRSSHAMIKGHIFTTISSNRVIIINCKEEFNSCKR</sequence>
<dbReference type="InterPro" id="IPR019775">
    <property type="entry name" value="WD40_repeat_CS"/>
</dbReference>
<keyword evidence="1 3" id="KW-0853">WD repeat</keyword>
<dbReference type="EMBL" id="KQ947419">
    <property type="protein sequence ID" value="KUJ14976.1"/>
    <property type="molecule type" value="Genomic_DNA"/>
</dbReference>
<reference evidence="5 6" key="1">
    <citation type="submission" date="2015-10" db="EMBL/GenBank/DDBJ databases">
        <title>Full genome of DAOMC 229536 Phialocephala scopiformis, a fungal endophyte of spruce producing the potent anti-insectan compound rugulosin.</title>
        <authorList>
            <consortium name="DOE Joint Genome Institute"/>
            <person name="Walker A.K."/>
            <person name="Frasz S.L."/>
            <person name="Seifert K.A."/>
            <person name="Miller J.D."/>
            <person name="Mondo S.J."/>
            <person name="Labutti K."/>
            <person name="Lipzen A."/>
            <person name="Dockter R."/>
            <person name="Kennedy M."/>
            <person name="Grigoriev I.V."/>
            <person name="Spatafora J.W."/>
        </authorList>
    </citation>
    <scope>NUCLEOTIDE SEQUENCE [LARGE SCALE GENOMIC DNA]</scope>
    <source>
        <strain evidence="5 6">CBS 120377</strain>
    </source>
</reference>
<evidence type="ECO:0000256" key="2">
    <source>
        <dbReference type="ARBA" id="ARBA00022737"/>
    </source>
</evidence>
<evidence type="ECO:0000313" key="6">
    <source>
        <dbReference type="Proteomes" id="UP000070700"/>
    </source>
</evidence>
<gene>
    <name evidence="5" type="ORF">LY89DRAFT_649578</name>
</gene>
<feature type="repeat" description="WD" evidence="3">
    <location>
        <begin position="1027"/>
        <end position="1068"/>
    </location>
</feature>
<dbReference type="SUPFAM" id="SSF52540">
    <property type="entry name" value="P-loop containing nucleoside triphosphate hydrolases"/>
    <property type="match status" value="1"/>
</dbReference>
<feature type="domain" description="NACHT" evidence="4">
    <location>
        <begin position="286"/>
        <end position="436"/>
    </location>
</feature>
<dbReference type="SUPFAM" id="SSF50978">
    <property type="entry name" value="WD40 repeat-like"/>
    <property type="match status" value="1"/>
</dbReference>
<dbReference type="Gene3D" id="2.130.10.10">
    <property type="entry name" value="YVTN repeat-like/Quinoprotein amine dehydrogenase"/>
    <property type="match status" value="3"/>
</dbReference>
<dbReference type="RefSeq" id="XP_018069331.1">
    <property type="nucleotide sequence ID" value="XM_018212069.1"/>
</dbReference>
<dbReference type="FunFam" id="3.40.50.300:FF:001638">
    <property type="entry name" value="NACHT and WD40 domain protein"/>
    <property type="match status" value="1"/>
</dbReference>
<name>A0A194X474_MOLSC</name>
<accession>A0A194X474</accession>
<dbReference type="Gene3D" id="3.40.50.300">
    <property type="entry name" value="P-loop containing nucleotide triphosphate hydrolases"/>
    <property type="match status" value="1"/>
</dbReference>